<dbReference type="RefSeq" id="WP_092260442.1">
    <property type="nucleotide sequence ID" value="NZ_CP047199.1"/>
</dbReference>
<evidence type="ECO:0000256" key="3">
    <source>
        <dbReference type="ARBA" id="ARBA00022448"/>
    </source>
</evidence>
<evidence type="ECO:0000313" key="10">
    <source>
        <dbReference type="Proteomes" id="UP000198929"/>
    </source>
</evidence>
<dbReference type="EMBL" id="FOGQ01000014">
    <property type="protein sequence ID" value="SES25087.1"/>
    <property type="molecule type" value="Genomic_DNA"/>
</dbReference>
<keyword evidence="10" id="KW-1185">Reference proteome</keyword>
<protein>
    <submittedName>
        <fullName evidence="9">Iron complex transport system permease protein</fullName>
    </submittedName>
</protein>
<feature type="transmembrane region" description="Helical" evidence="8">
    <location>
        <begin position="237"/>
        <end position="264"/>
    </location>
</feature>
<evidence type="ECO:0000256" key="4">
    <source>
        <dbReference type="ARBA" id="ARBA00022475"/>
    </source>
</evidence>
<dbReference type="InterPro" id="IPR037294">
    <property type="entry name" value="ABC_BtuC-like"/>
</dbReference>
<evidence type="ECO:0000256" key="2">
    <source>
        <dbReference type="ARBA" id="ARBA00007935"/>
    </source>
</evidence>
<dbReference type="Gene3D" id="1.10.3470.10">
    <property type="entry name" value="ABC transporter involved in vitamin B12 uptake, BtuC"/>
    <property type="match status" value="1"/>
</dbReference>
<feature type="transmembrane region" description="Helical" evidence="8">
    <location>
        <begin position="12"/>
        <end position="31"/>
    </location>
</feature>
<evidence type="ECO:0000256" key="8">
    <source>
        <dbReference type="SAM" id="Phobius"/>
    </source>
</evidence>
<comment type="subcellular location">
    <subcellularLocation>
        <location evidence="1">Cell membrane</location>
        <topology evidence="1">Multi-pass membrane protein</topology>
    </subcellularLocation>
</comment>
<dbReference type="STRING" id="1121357.SAMN05661109_02388"/>
<feature type="transmembrane region" description="Helical" evidence="8">
    <location>
        <begin position="276"/>
        <end position="301"/>
    </location>
</feature>
<proteinExistence type="inferred from homology"/>
<feature type="transmembrane region" description="Helical" evidence="8">
    <location>
        <begin position="307"/>
        <end position="325"/>
    </location>
</feature>
<dbReference type="PANTHER" id="PTHR30472:SF1">
    <property type="entry name" value="FE(3+) DICITRATE TRANSPORT SYSTEM PERMEASE PROTEIN FECC-RELATED"/>
    <property type="match status" value="1"/>
</dbReference>
<keyword evidence="7 8" id="KW-0472">Membrane</keyword>
<reference evidence="10" key="1">
    <citation type="submission" date="2016-10" db="EMBL/GenBank/DDBJ databases">
        <authorList>
            <person name="Varghese N."/>
            <person name="Submissions S."/>
        </authorList>
    </citation>
    <scope>NUCLEOTIDE SEQUENCE [LARGE SCALE GENOMIC DNA]</scope>
    <source>
        <strain evidence="10">DSM 20524</strain>
    </source>
</reference>
<dbReference type="CDD" id="cd06550">
    <property type="entry name" value="TM_ABC_iron-siderophores_like"/>
    <property type="match status" value="1"/>
</dbReference>
<dbReference type="Proteomes" id="UP000198929">
    <property type="component" value="Unassembled WGS sequence"/>
</dbReference>
<dbReference type="GO" id="GO:0033214">
    <property type="term" value="P:siderophore-iron import into cell"/>
    <property type="evidence" value="ECO:0007669"/>
    <property type="project" value="TreeGrafter"/>
</dbReference>
<feature type="transmembrane region" description="Helical" evidence="8">
    <location>
        <begin position="66"/>
        <end position="83"/>
    </location>
</feature>
<feature type="transmembrane region" description="Helical" evidence="8">
    <location>
        <begin position="191"/>
        <end position="212"/>
    </location>
</feature>
<feature type="transmembrane region" description="Helical" evidence="8">
    <location>
        <begin position="123"/>
        <end position="141"/>
    </location>
</feature>
<dbReference type="PANTHER" id="PTHR30472">
    <property type="entry name" value="FERRIC ENTEROBACTIN TRANSPORT SYSTEM PERMEASE PROTEIN"/>
    <property type="match status" value="1"/>
</dbReference>
<evidence type="ECO:0000256" key="5">
    <source>
        <dbReference type="ARBA" id="ARBA00022692"/>
    </source>
</evidence>
<dbReference type="GO" id="GO:0022857">
    <property type="term" value="F:transmembrane transporter activity"/>
    <property type="evidence" value="ECO:0007669"/>
    <property type="project" value="InterPro"/>
</dbReference>
<dbReference type="SUPFAM" id="SSF81345">
    <property type="entry name" value="ABC transporter involved in vitamin B12 uptake, BtuC"/>
    <property type="match status" value="1"/>
</dbReference>
<keyword evidence="4" id="KW-1003">Cell membrane</keyword>
<sequence length="336" mass="34314">MSQTKGRKNQQLAIVILSCTAVALLVLSLFLGSRMLAPGEVISGLSGTANPDIHGIMWNLRIPRTLLAFLVGAALAVAGLLAQAWTGNPLADPGIIGITAGASFFVALGAVSGLAVTAESRTVAALIGSALAVLLVFFFSRRAFGPLALVLAGVGVSASLQSGAVIIGLFSTEVLESMRRWTVGSTFGRTYEDVAIAAIGLLLGLVLAVLAARPLDLLAMGEETSTALGSSPLRARLLATTGIVVLAGCATAAAGPIAFVGFAVPHFLRARLGPRTVILVTPVALLGGISALAADIIGRLIMRPGELEMAIVLSMIGAPLLIIAVKRGLGWKKETI</sequence>
<dbReference type="AlphaFoldDB" id="A0A1H9VUP5"/>
<keyword evidence="5 8" id="KW-0812">Transmembrane</keyword>
<comment type="similarity">
    <text evidence="2">Belongs to the binding-protein-dependent transport system permease family. FecCD subfamily.</text>
</comment>
<accession>A0A1H9VUP5</accession>
<name>A0A1H9VUP5_9CORY</name>
<evidence type="ECO:0000256" key="7">
    <source>
        <dbReference type="ARBA" id="ARBA00023136"/>
    </source>
</evidence>
<feature type="transmembrane region" description="Helical" evidence="8">
    <location>
        <begin position="147"/>
        <end position="170"/>
    </location>
</feature>
<organism evidence="9 10">
    <name type="scientific">Corynebacterium cystitidis DSM 20524</name>
    <dbReference type="NCBI Taxonomy" id="1121357"/>
    <lineage>
        <taxon>Bacteria</taxon>
        <taxon>Bacillati</taxon>
        <taxon>Actinomycetota</taxon>
        <taxon>Actinomycetes</taxon>
        <taxon>Mycobacteriales</taxon>
        <taxon>Corynebacteriaceae</taxon>
        <taxon>Corynebacterium</taxon>
    </lineage>
</organism>
<dbReference type="Pfam" id="PF01032">
    <property type="entry name" value="FecCD"/>
    <property type="match status" value="1"/>
</dbReference>
<gene>
    <name evidence="9" type="ORF">SAMN05661109_02388</name>
</gene>
<dbReference type="InterPro" id="IPR000522">
    <property type="entry name" value="ABC_transptr_permease_BtuC"/>
</dbReference>
<evidence type="ECO:0000256" key="6">
    <source>
        <dbReference type="ARBA" id="ARBA00022989"/>
    </source>
</evidence>
<keyword evidence="3" id="KW-0813">Transport</keyword>
<dbReference type="GO" id="GO:0005886">
    <property type="term" value="C:plasma membrane"/>
    <property type="evidence" value="ECO:0007669"/>
    <property type="project" value="UniProtKB-SubCell"/>
</dbReference>
<dbReference type="PROSITE" id="PS51257">
    <property type="entry name" value="PROKAR_LIPOPROTEIN"/>
    <property type="match status" value="1"/>
</dbReference>
<evidence type="ECO:0000256" key="1">
    <source>
        <dbReference type="ARBA" id="ARBA00004651"/>
    </source>
</evidence>
<feature type="transmembrane region" description="Helical" evidence="8">
    <location>
        <begin position="95"/>
        <end position="116"/>
    </location>
</feature>
<evidence type="ECO:0000313" key="9">
    <source>
        <dbReference type="EMBL" id="SES25087.1"/>
    </source>
</evidence>
<keyword evidence="6 8" id="KW-1133">Transmembrane helix</keyword>